<proteinExistence type="predicted"/>
<name>A0A8X6Y6N2_9ARAC</name>
<reference evidence="1" key="1">
    <citation type="submission" date="2020-08" db="EMBL/GenBank/DDBJ databases">
        <title>Multicomponent nature underlies the extraordinary mechanical properties of spider dragline silk.</title>
        <authorList>
            <person name="Kono N."/>
            <person name="Nakamura H."/>
            <person name="Mori M."/>
            <person name="Yoshida Y."/>
            <person name="Ohtoshi R."/>
            <person name="Malay A.D."/>
            <person name="Moran D.A.P."/>
            <person name="Tomita M."/>
            <person name="Numata K."/>
            <person name="Arakawa K."/>
        </authorList>
    </citation>
    <scope>NUCLEOTIDE SEQUENCE</scope>
</reference>
<dbReference type="Proteomes" id="UP000886998">
    <property type="component" value="Unassembled WGS sequence"/>
</dbReference>
<keyword evidence="2" id="KW-1185">Reference proteome</keyword>
<dbReference type="AlphaFoldDB" id="A0A8X6Y6N2"/>
<accession>A0A8X6Y6N2</accession>
<dbReference type="EMBL" id="BMAV01015538">
    <property type="protein sequence ID" value="GFY65192.1"/>
    <property type="molecule type" value="Genomic_DNA"/>
</dbReference>
<sequence length="150" mass="17138">MNFYGKRHNVEFAVQHGCLSANVFWSSKNSTSFFPDFKIFFATREAPIASARPFNANNSVATFLSNSPELNFNVPTMHNLSKSLDKCAQQICLFYRQSSCMLRTCRLLLSYCDCRTYYFVKPSFLLDSVNFIKLAVLLANIQHQPSLPLL</sequence>
<organism evidence="1 2">
    <name type="scientific">Trichonephila inaurata madagascariensis</name>
    <dbReference type="NCBI Taxonomy" id="2747483"/>
    <lineage>
        <taxon>Eukaryota</taxon>
        <taxon>Metazoa</taxon>
        <taxon>Ecdysozoa</taxon>
        <taxon>Arthropoda</taxon>
        <taxon>Chelicerata</taxon>
        <taxon>Arachnida</taxon>
        <taxon>Araneae</taxon>
        <taxon>Araneomorphae</taxon>
        <taxon>Entelegynae</taxon>
        <taxon>Araneoidea</taxon>
        <taxon>Nephilidae</taxon>
        <taxon>Trichonephila</taxon>
        <taxon>Trichonephila inaurata</taxon>
    </lineage>
</organism>
<evidence type="ECO:0000313" key="2">
    <source>
        <dbReference type="Proteomes" id="UP000886998"/>
    </source>
</evidence>
<gene>
    <name evidence="1" type="ORF">TNIN_36941</name>
</gene>
<comment type="caution">
    <text evidence="1">The sequence shown here is derived from an EMBL/GenBank/DDBJ whole genome shotgun (WGS) entry which is preliminary data.</text>
</comment>
<protein>
    <submittedName>
        <fullName evidence="1">Uncharacterized protein</fullName>
    </submittedName>
</protein>
<evidence type="ECO:0000313" key="1">
    <source>
        <dbReference type="EMBL" id="GFY65192.1"/>
    </source>
</evidence>